<organism evidence="7 8">
    <name type="scientific">Piptocephalis cylindrospora</name>
    <dbReference type="NCBI Taxonomy" id="1907219"/>
    <lineage>
        <taxon>Eukaryota</taxon>
        <taxon>Fungi</taxon>
        <taxon>Fungi incertae sedis</taxon>
        <taxon>Zoopagomycota</taxon>
        <taxon>Zoopagomycotina</taxon>
        <taxon>Zoopagomycetes</taxon>
        <taxon>Zoopagales</taxon>
        <taxon>Piptocephalidaceae</taxon>
        <taxon>Piptocephalis</taxon>
    </lineage>
</organism>
<dbReference type="PANTHER" id="PTHR16092">
    <property type="entry name" value="SEC3/SYNTAXIN-RELATED"/>
    <property type="match status" value="1"/>
</dbReference>
<dbReference type="AlphaFoldDB" id="A0A4P9Y0T7"/>
<protein>
    <submittedName>
        <fullName evidence="7">Exocyst complex component Sec3-domain-containing protein</fullName>
    </submittedName>
</protein>
<dbReference type="PANTHER" id="PTHR16092:SF14">
    <property type="entry name" value="EXOCYST COMPLEX COMPONENT 1 ISOFORM X1"/>
    <property type="match status" value="1"/>
</dbReference>
<sequence length="724" mass="82489">MHQEEDSAATLETAELDELTLLESLVEGAGGDEELAEGRGNAAALEEKLTAELTDTEIKNIRSILAAEEAVEGIMNQIDRAAEELEEMDSWFDSLRDELLKMGEGVQLIRSQNRGMQIQSSNQRALLHEVEDLLSSLVLPERVLGALREESLETPAAIERVEEAAARLQKMVQTKFEKEVHEMRVVRERMAYFHQHSDAFSIRIREYLRIMFAYQAEEAMAENTKFARTVGLQLNGHTGLEEYLSRYRGLILWQREMDPRTYHEVAMLYVESVGRVNKAEIRQLFDVIQKAYVPKKPQEEFDYVFGPQSSGTASPATTYISPKGLDTAVKKSLATISQAIIHEQNFVTDLFHLGATGDFQRWKRQGREKDFGDLETVREPIKDLKVRKRLMEMMAELFDNLQAGLMSLCELSCKYDPTNAIGVLVTVESYLGLCEGGNQEFLYIILGNLQKALASWFERFVGEQVTLVEETKTTAKRRTGLLPFSRVFPCYVLRMEEALGEEGHVAPEGSVARRVVAESYGRITKQMFAAIETLAREVEGREDDKEQLNVHILTMENMHLFWVEMRRYKGATALEPYKNYAKASYDQHMQAYIHKMVRRVLGRLMDFFDGVDALLRTGTPEEVGFHAQYNKASLRKLLTGGEGHHHSAKELRKGTEGLYRRVYKHFGEEAGLQQIVWRGMQERVIREVKRAQDLISQCYGDSGLGLDFGVEDVLNIFSELARSH</sequence>
<gene>
    <name evidence="7" type="ORF">BJ684DRAFT_11987</name>
</gene>
<feature type="domain" description="Exocyst complex component Sec3 coiled-coil" evidence="5">
    <location>
        <begin position="44"/>
        <end position="173"/>
    </location>
</feature>
<dbReference type="GO" id="GO:0005546">
    <property type="term" value="F:phosphatidylinositol-4,5-bisphosphate binding"/>
    <property type="evidence" value="ECO:0007669"/>
    <property type="project" value="TreeGrafter"/>
</dbReference>
<evidence type="ECO:0000256" key="3">
    <source>
        <dbReference type="ARBA" id="ARBA00022483"/>
    </source>
</evidence>
<proteinExistence type="inferred from homology"/>
<keyword evidence="2" id="KW-0813">Transport</keyword>
<name>A0A4P9Y0T7_9FUNG</name>
<dbReference type="GO" id="GO:0006893">
    <property type="term" value="P:Golgi to plasma membrane transport"/>
    <property type="evidence" value="ECO:0007669"/>
    <property type="project" value="TreeGrafter"/>
</dbReference>
<evidence type="ECO:0000256" key="4">
    <source>
        <dbReference type="ARBA" id="ARBA00023054"/>
    </source>
</evidence>
<feature type="domain" description="Exocyst complex component Sec3 C-terminal" evidence="6">
    <location>
        <begin position="368"/>
        <end position="700"/>
    </location>
</feature>
<reference evidence="8" key="1">
    <citation type="journal article" date="2018" name="Nat. Microbiol.">
        <title>Leveraging single-cell genomics to expand the fungal tree of life.</title>
        <authorList>
            <person name="Ahrendt S.R."/>
            <person name="Quandt C.A."/>
            <person name="Ciobanu D."/>
            <person name="Clum A."/>
            <person name="Salamov A."/>
            <person name="Andreopoulos B."/>
            <person name="Cheng J.F."/>
            <person name="Woyke T."/>
            <person name="Pelin A."/>
            <person name="Henrissat B."/>
            <person name="Reynolds N.K."/>
            <person name="Benny G.L."/>
            <person name="Smith M.E."/>
            <person name="James T.Y."/>
            <person name="Grigoriev I.V."/>
        </authorList>
    </citation>
    <scope>NUCLEOTIDE SEQUENCE [LARGE SCALE GENOMIC DNA]</scope>
</reference>
<dbReference type="Proteomes" id="UP000267251">
    <property type="component" value="Unassembled WGS sequence"/>
</dbReference>
<dbReference type="GO" id="GO:0006887">
    <property type="term" value="P:exocytosis"/>
    <property type="evidence" value="ECO:0007669"/>
    <property type="project" value="UniProtKB-KW"/>
</dbReference>
<dbReference type="Pfam" id="PF09763">
    <property type="entry name" value="Sec3_CC"/>
    <property type="match status" value="1"/>
</dbReference>
<dbReference type="GO" id="GO:0005886">
    <property type="term" value="C:plasma membrane"/>
    <property type="evidence" value="ECO:0007669"/>
    <property type="project" value="TreeGrafter"/>
</dbReference>
<evidence type="ECO:0000256" key="2">
    <source>
        <dbReference type="ARBA" id="ARBA00022448"/>
    </source>
</evidence>
<evidence type="ECO:0000313" key="8">
    <source>
        <dbReference type="Proteomes" id="UP000267251"/>
    </source>
</evidence>
<evidence type="ECO:0000259" key="5">
    <source>
        <dbReference type="Pfam" id="PF09763"/>
    </source>
</evidence>
<accession>A0A4P9Y0T7</accession>
<dbReference type="InterPro" id="IPR019160">
    <property type="entry name" value="Sec3_CC"/>
</dbReference>
<evidence type="ECO:0000259" key="6">
    <source>
        <dbReference type="Pfam" id="PF20654"/>
    </source>
</evidence>
<evidence type="ECO:0000256" key="1">
    <source>
        <dbReference type="ARBA" id="ARBA00006518"/>
    </source>
</evidence>
<dbReference type="InterPro" id="IPR048628">
    <property type="entry name" value="Sec3_C"/>
</dbReference>
<dbReference type="Pfam" id="PF20654">
    <property type="entry name" value="Sec3_C-term"/>
    <property type="match status" value="1"/>
</dbReference>
<comment type="similarity">
    <text evidence="1">Belongs to the SEC3 family.</text>
</comment>
<evidence type="ECO:0000313" key="7">
    <source>
        <dbReference type="EMBL" id="RKP12102.1"/>
    </source>
</evidence>
<dbReference type="OrthoDB" id="27109at2759"/>
<dbReference type="GO" id="GO:0000145">
    <property type="term" value="C:exocyst"/>
    <property type="evidence" value="ECO:0007669"/>
    <property type="project" value="InterPro"/>
</dbReference>
<dbReference type="EMBL" id="KZ988480">
    <property type="protein sequence ID" value="RKP12102.1"/>
    <property type="molecule type" value="Genomic_DNA"/>
</dbReference>
<keyword evidence="8" id="KW-1185">Reference proteome</keyword>
<keyword evidence="4" id="KW-0175">Coiled coil</keyword>
<keyword evidence="3" id="KW-0268">Exocytosis</keyword>